<dbReference type="EMBL" id="LVYI01000003">
    <property type="protein sequence ID" value="OAP61657.1"/>
    <property type="molecule type" value="Genomic_DNA"/>
</dbReference>
<dbReference type="RefSeq" id="XP_018695024.1">
    <property type="nucleotide sequence ID" value="XM_018835374.1"/>
</dbReference>
<dbReference type="GeneID" id="30008029"/>
<gene>
    <name evidence="1" type="ORF">AYL99_03860</name>
</gene>
<evidence type="ECO:0000313" key="2">
    <source>
        <dbReference type="Proteomes" id="UP000078343"/>
    </source>
</evidence>
<protein>
    <submittedName>
        <fullName evidence="1">Uncharacterized protein</fullName>
    </submittedName>
</protein>
<dbReference type="AlphaFoldDB" id="A0A178ZPE2"/>
<evidence type="ECO:0000313" key="1">
    <source>
        <dbReference type="EMBL" id="OAP61657.1"/>
    </source>
</evidence>
<keyword evidence="2" id="KW-1185">Reference proteome</keyword>
<dbReference type="OrthoDB" id="3551429at2759"/>
<name>A0A178ZPE2_9EURO</name>
<dbReference type="Proteomes" id="UP000078343">
    <property type="component" value="Unassembled WGS sequence"/>
</dbReference>
<organism evidence="1 2">
    <name type="scientific">Fonsecaea erecta</name>
    <dbReference type="NCBI Taxonomy" id="1367422"/>
    <lineage>
        <taxon>Eukaryota</taxon>
        <taxon>Fungi</taxon>
        <taxon>Dikarya</taxon>
        <taxon>Ascomycota</taxon>
        <taxon>Pezizomycotina</taxon>
        <taxon>Eurotiomycetes</taxon>
        <taxon>Chaetothyriomycetidae</taxon>
        <taxon>Chaetothyriales</taxon>
        <taxon>Herpotrichiellaceae</taxon>
        <taxon>Fonsecaea</taxon>
    </lineage>
</organism>
<comment type="caution">
    <text evidence="1">The sequence shown here is derived from an EMBL/GenBank/DDBJ whole genome shotgun (WGS) entry which is preliminary data.</text>
</comment>
<reference evidence="1 2" key="1">
    <citation type="submission" date="2016-04" db="EMBL/GenBank/DDBJ databases">
        <title>Draft genome of Fonsecaea erecta CBS 125763.</title>
        <authorList>
            <person name="Weiss V.A."/>
            <person name="Vicente V.A."/>
            <person name="Raittz R.T."/>
            <person name="Moreno L.F."/>
            <person name="De Souza E.M."/>
            <person name="Pedrosa F.O."/>
            <person name="Steffens M.B."/>
            <person name="Faoro H."/>
            <person name="Tadra-Sfeir M.Z."/>
            <person name="Najafzadeh M.J."/>
            <person name="Felipe M.S."/>
            <person name="Teixeira M."/>
            <person name="Sun J."/>
            <person name="Xi L."/>
            <person name="Gomes R."/>
            <person name="De Azevedo C.M."/>
            <person name="Salgado C.G."/>
            <person name="Da Silva M.B."/>
            <person name="Nascimento M.F."/>
            <person name="Queiroz-Telles F."/>
            <person name="Attili D.S."/>
            <person name="Gorbushina A."/>
        </authorList>
    </citation>
    <scope>NUCLEOTIDE SEQUENCE [LARGE SCALE GENOMIC DNA]</scope>
    <source>
        <strain evidence="1 2">CBS 125763</strain>
    </source>
</reference>
<sequence length="272" mass="30364">MADQIVDAVESYDPSVTSILNKLPGKRIDAYIRKVSSRGIPQQGETTGGYTEGYAHLSHIPLFSLYSEEQHKILAKKWGETSKWQDWGNKDLDLQTKATIKGMEIMGGGHGTITTVKWMTRTIGGLETMAAGMAMEQNQLVVITRWIVPARPGTLAWLVDVFEHRWLDPNSTRGKMSKISGNAILLKPGLPTDGKVTFKVFDTQAKGMKSQKTWSKKRGIEASCDAVVLVVDGGAADVPLEMVARFQRVCSIWEGREMQKRFEDQWKVPILR</sequence>
<proteinExistence type="predicted"/>
<accession>A0A178ZPE2</accession>